<evidence type="ECO:0000313" key="2">
    <source>
        <dbReference type="Proteomes" id="UP000076865"/>
    </source>
</evidence>
<reference evidence="1 2" key="1">
    <citation type="journal article" date="2006" name="Syst. Appl. Microbiol.">
        <title>Anoxybacillus amylolyticus sp. nov., a thermophilic amylase producing bacterium isolated from Mount Rittmann (Antarctica).</title>
        <authorList>
            <person name="Poli A."/>
            <person name="Esposito E."/>
            <person name="Lama L."/>
            <person name="Orlando P."/>
            <person name="Nicolaus G."/>
            <person name="de Appolonia F."/>
            <person name="Gambacorta A."/>
            <person name="Nicolaus B."/>
        </authorList>
    </citation>
    <scope>NUCLEOTIDE SEQUENCE [LARGE SCALE GENOMIC DNA]</scope>
    <source>
        <strain evidence="1 2">DSM 15939</strain>
    </source>
</reference>
<dbReference type="EMBL" id="CP015438">
    <property type="protein sequence ID" value="ANB59207.1"/>
    <property type="molecule type" value="Genomic_DNA"/>
</dbReference>
<dbReference type="PATRIC" id="fig|294699.3.peg.2243"/>
<gene>
    <name evidence="1" type="ORF">GFC30_2174</name>
</gene>
<proteinExistence type="predicted"/>
<dbReference type="AlphaFoldDB" id="A0A167SZ72"/>
<name>A0A167SZ72_9BACL</name>
<organism evidence="1 2">
    <name type="scientific">Anoxybacteroides amylolyticum</name>
    <dbReference type="NCBI Taxonomy" id="294699"/>
    <lineage>
        <taxon>Bacteria</taxon>
        <taxon>Bacillati</taxon>
        <taxon>Bacillota</taxon>
        <taxon>Bacilli</taxon>
        <taxon>Bacillales</taxon>
        <taxon>Anoxybacillaceae</taxon>
        <taxon>Anoxybacteroides</taxon>
    </lineage>
</organism>
<sequence>MNTVRKRTYVVETNRFCISNVATFWKESEEAGWQRLEIRKPSVCFEERKQAQRNDFTPTFG</sequence>
<accession>A0A167SZ72</accession>
<dbReference type="Proteomes" id="UP000076865">
    <property type="component" value="Chromosome"/>
</dbReference>
<evidence type="ECO:0000313" key="1">
    <source>
        <dbReference type="EMBL" id="ANB59207.1"/>
    </source>
</evidence>
<dbReference type="KEGG" id="aamy:GFC30_2174"/>
<keyword evidence="2" id="KW-1185">Reference proteome</keyword>
<protein>
    <submittedName>
        <fullName evidence="1">Uncharacterized protein</fullName>
    </submittedName>
</protein>